<comment type="caution">
    <text evidence="2">The sequence shown here is derived from an EMBL/GenBank/DDBJ whole genome shotgun (WGS) entry which is preliminary data.</text>
</comment>
<feature type="chain" id="PRO_5032631383" evidence="1">
    <location>
        <begin position="19"/>
        <end position="158"/>
    </location>
</feature>
<dbReference type="Proteomes" id="UP000663854">
    <property type="component" value="Unassembled WGS sequence"/>
</dbReference>
<name>A0A814KQA9_9BILA</name>
<evidence type="ECO:0000313" key="3">
    <source>
        <dbReference type="Proteomes" id="UP000663854"/>
    </source>
</evidence>
<keyword evidence="1" id="KW-0732">Signal</keyword>
<accession>A0A814KQA9</accession>
<dbReference type="EMBL" id="CAJNOH010000478">
    <property type="protein sequence ID" value="CAF1052834.1"/>
    <property type="molecule type" value="Genomic_DNA"/>
</dbReference>
<protein>
    <submittedName>
        <fullName evidence="2">Uncharacterized protein</fullName>
    </submittedName>
</protein>
<dbReference type="AlphaFoldDB" id="A0A814KQA9"/>
<evidence type="ECO:0000256" key="1">
    <source>
        <dbReference type="SAM" id="SignalP"/>
    </source>
</evidence>
<feature type="signal peptide" evidence="1">
    <location>
        <begin position="1"/>
        <end position="18"/>
    </location>
</feature>
<evidence type="ECO:0000313" key="2">
    <source>
        <dbReference type="EMBL" id="CAF1052834.1"/>
    </source>
</evidence>
<organism evidence="2 3">
    <name type="scientific">Rotaria sordida</name>
    <dbReference type="NCBI Taxonomy" id="392033"/>
    <lineage>
        <taxon>Eukaryota</taxon>
        <taxon>Metazoa</taxon>
        <taxon>Spiralia</taxon>
        <taxon>Gnathifera</taxon>
        <taxon>Rotifera</taxon>
        <taxon>Eurotatoria</taxon>
        <taxon>Bdelloidea</taxon>
        <taxon>Philodinida</taxon>
        <taxon>Philodinidae</taxon>
        <taxon>Rotaria</taxon>
    </lineage>
</organism>
<reference evidence="2" key="1">
    <citation type="submission" date="2021-02" db="EMBL/GenBank/DDBJ databases">
        <authorList>
            <person name="Nowell W R."/>
        </authorList>
    </citation>
    <scope>NUCLEOTIDE SEQUENCE</scope>
</reference>
<proteinExistence type="predicted"/>
<gene>
    <name evidence="2" type="ORF">PYM288_LOCUS17235</name>
</gene>
<sequence>MVKLIIFIALLCLGLISARGPGGFGRPGGFRPSGGGNYHGGPSGGNGNIPASTLCANDTLAPLYVSQNQALITELNNNGSFTDLAKNREKEWAYFQNATNNELLASNCTEYFAGLNAARALDMADKKQQEQYTKIGDGRFKNILRNLGIGVRGDSHEK</sequence>